<proteinExistence type="predicted"/>
<evidence type="ECO:0000313" key="3">
    <source>
        <dbReference type="Proteomes" id="UP000032726"/>
    </source>
</evidence>
<organism evidence="2 3">
    <name type="scientific">Flagellimonas lutaonensis</name>
    <dbReference type="NCBI Taxonomy" id="516051"/>
    <lineage>
        <taxon>Bacteria</taxon>
        <taxon>Pseudomonadati</taxon>
        <taxon>Bacteroidota</taxon>
        <taxon>Flavobacteriia</taxon>
        <taxon>Flavobacteriales</taxon>
        <taxon>Flavobacteriaceae</taxon>
        <taxon>Flagellimonas</taxon>
    </lineage>
</organism>
<accession>A0A0D5YQZ9</accession>
<dbReference type="AlphaFoldDB" id="A0A0D5YQZ9"/>
<feature type="chain" id="PRO_5002300384" evidence="1">
    <location>
        <begin position="22"/>
        <end position="71"/>
    </location>
</feature>
<feature type="signal peptide" evidence="1">
    <location>
        <begin position="1"/>
        <end position="21"/>
    </location>
</feature>
<name>A0A0D5YQZ9_9FLAO</name>
<keyword evidence="3" id="KW-1185">Reference proteome</keyword>
<evidence type="ECO:0000313" key="2">
    <source>
        <dbReference type="EMBL" id="AKA34349.1"/>
    </source>
</evidence>
<dbReference type="EMBL" id="CP011071">
    <property type="protein sequence ID" value="AKA34349.1"/>
    <property type="molecule type" value="Genomic_DNA"/>
</dbReference>
<reference evidence="2 3" key="1">
    <citation type="submission" date="2015-03" db="EMBL/GenBank/DDBJ databases">
        <title>Complete genome sequence of Muricauda lutaonensis CC-HSB-11T, isolated from a coastal hot spring.</title>
        <authorList>
            <person name="Kim K.M."/>
        </authorList>
    </citation>
    <scope>NUCLEOTIDE SEQUENCE [LARGE SCALE GENOMIC DNA]</scope>
    <source>
        <strain evidence="2 3">CC-HSB-11</strain>
    </source>
</reference>
<dbReference type="HOGENOM" id="CLU_2735661_0_0_10"/>
<gene>
    <name evidence="2" type="ORF">VC82_683</name>
</gene>
<evidence type="ECO:0000256" key="1">
    <source>
        <dbReference type="SAM" id="SignalP"/>
    </source>
</evidence>
<dbReference type="STRING" id="516051.VC82_683"/>
<sequence>MIKNFLIVGICSMLCSFNSYADCYTEYKWCSNLADYFFVQNLAWGSPNAEAKYMSDMRDCFGELVDCANFK</sequence>
<dbReference type="Proteomes" id="UP000032726">
    <property type="component" value="Chromosome"/>
</dbReference>
<protein>
    <submittedName>
        <fullName evidence="2">Uncharacterized protein</fullName>
    </submittedName>
</protein>
<keyword evidence="1" id="KW-0732">Signal</keyword>
<dbReference type="KEGG" id="mlt:VC82_683"/>